<organism evidence="1 2">
    <name type="scientific">Purpureocillium lilacinum</name>
    <name type="common">Paecilomyces lilacinus</name>
    <dbReference type="NCBI Taxonomy" id="33203"/>
    <lineage>
        <taxon>Eukaryota</taxon>
        <taxon>Fungi</taxon>
        <taxon>Dikarya</taxon>
        <taxon>Ascomycota</taxon>
        <taxon>Pezizomycotina</taxon>
        <taxon>Sordariomycetes</taxon>
        <taxon>Hypocreomycetidae</taxon>
        <taxon>Hypocreales</taxon>
        <taxon>Ophiocordycipitaceae</taxon>
        <taxon>Purpureocillium</taxon>
    </lineage>
</organism>
<accession>A0ACC4DF61</accession>
<keyword evidence="2" id="KW-1185">Reference proteome</keyword>
<protein>
    <submittedName>
        <fullName evidence="1">Uncharacterized protein</fullName>
    </submittedName>
</protein>
<evidence type="ECO:0000313" key="1">
    <source>
        <dbReference type="EMBL" id="KAL3954474.1"/>
    </source>
</evidence>
<gene>
    <name evidence="1" type="ORF">ACCO45_010037</name>
</gene>
<reference evidence="1" key="1">
    <citation type="submission" date="2024-12" db="EMBL/GenBank/DDBJ databases">
        <title>Comparative genomics and development of molecular markers within Purpureocillium lilacinum and among Purpureocillium species.</title>
        <authorList>
            <person name="Yeh Z.-Y."/>
            <person name="Ni N.-T."/>
            <person name="Lo P.-H."/>
            <person name="Mushyakhwo K."/>
            <person name="Lin C.-F."/>
            <person name="Nai Y.-S."/>
        </authorList>
    </citation>
    <scope>NUCLEOTIDE SEQUENCE</scope>
    <source>
        <strain evidence="1">NCHU-NPUST-175</strain>
    </source>
</reference>
<name>A0ACC4DF61_PURLI</name>
<evidence type="ECO:0000313" key="2">
    <source>
        <dbReference type="Proteomes" id="UP001638806"/>
    </source>
</evidence>
<dbReference type="Proteomes" id="UP001638806">
    <property type="component" value="Unassembled WGS sequence"/>
</dbReference>
<sequence length="1202" mass="134572">MYVKSTPHPTTVLNDYHVDSIKDLATCLFEILFCGQQFAPKRTTALLTHHLNLEMARIPAFAPKSVLCFVCAIWTLLAAVLAQECSATNACKIGCCSKFGFCGLGPDYCGSDICVNNCDRKAECDPGGYGEAFVEKTVCPLNVCCSKYGFCGMTEEFCGKSTLDRPKCTSDKEKGFKRVVGYYEGWSLGRPCNTFYPEQIPRNVYTHINFAFASIDPATFALIPASNADKDLYHRLAALKAKDNQLKIMIAVGGWTFNDPGPTSSTFSDISRSLSAQRSFINSVLSFMQTYNFDGIDLDWEYPGASDRSGHKEDFASFPKFMENLKKSLKDYEVSITLPASYWYLQHFDIKKLAPHVDFFNMMTYDFHGAWDKPNRWVGPYLNSHTNLTEIKDGLDLLWRNHISPDKVVLGLAFYGRGFTVSSPNCLQPGCKYESGSPAQTCSGEISVILNSEIETIIAQRSVKPTLNKEAAVQVLTFDNNWVTYDDAETFQMKADFARSQCLGGVMIWALSHDTEDAKYSRAIGRVAPRKYHPFTADSAEDSGYKYNETYISQCRWTNCNENCPSNWIRMLRSDPGAGKQEYMVDGSGCDGYGAQYCKPEGGALGKVGVKSYQAACCTTDVETGQKQAVEWMRMAFGPQLFWFKFPSNFCHANCPEGDVRVAMDHFGCSGGSAKARCCKPDYKTVTKQFSNSDDALWETSLKAPEGFLEDATCRSSNIYDIDPIPQLKPVTLRKKPQVALGLDTASESTSARKDPQLRWQQESATIYLAQVLFWGSPRQATISLWDGAIQVSTYNSLSYANIVDYMRNRGRALFNSLGSTQGPRYLICNLAALNEIINKGGGGGGSGTTNCTCVRDDCCDPENEVCTKHDPEQGEHSEHAKLRLKRGAAAPYKWNPMDPVTGRTARLDWIAPSYPSPGELDLARDSNRLQEAWTYDQTNCAAYKPVKVSLVVNGNIQSSGYQNDHGIERQMLRLWGDDALLGRLRDAESSDFILNGNYYRVPFNYFEISLQQVFSVAGKASERIMDALGSKINRDAMTLMIQDMNLKKEKASQMWTNKEEVIAPKQMENWTYGTKTTAANPAKAIEEIRRVLTTYFWHHERNPLNRIKSSCRTIRQILREAENWHYQRFNVRVHAVDHFDAWFQTHLETMRDAVGKSCVQYLENLEALPSVKGNAIQAALVSNMKATAKNLPDIDTTGFFP</sequence>
<dbReference type="EMBL" id="JBGNUJ010000010">
    <property type="protein sequence ID" value="KAL3954474.1"/>
    <property type="molecule type" value="Genomic_DNA"/>
</dbReference>
<proteinExistence type="predicted"/>
<comment type="caution">
    <text evidence="1">The sequence shown here is derived from an EMBL/GenBank/DDBJ whole genome shotgun (WGS) entry which is preliminary data.</text>
</comment>